<sequence>MVRGIRIRRGFAGWKLPQLPLLALLIPEPRDSQAPTPKQNHSRRGSGPGSQLSSQRPTLQSAAKGFAATGPQINAYPRPRPSVQPRLARLRSDLSISLLRAQG</sequence>
<gene>
    <name evidence="2" type="ORF">L207DRAFT_517604</name>
</gene>
<evidence type="ECO:0000313" key="2">
    <source>
        <dbReference type="EMBL" id="PMD34469.1"/>
    </source>
</evidence>
<feature type="region of interest" description="Disordered" evidence="1">
    <location>
        <begin position="27"/>
        <end position="88"/>
    </location>
</feature>
<keyword evidence="3" id="KW-1185">Reference proteome</keyword>
<dbReference type="Proteomes" id="UP000235786">
    <property type="component" value="Unassembled WGS sequence"/>
</dbReference>
<feature type="compositionally biased region" description="Polar residues" evidence="1">
    <location>
        <begin position="49"/>
        <end position="61"/>
    </location>
</feature>
<dbReference type="AlphaFoldDB" id="A0A2J6R7H5"/>
<reference evidence="2 3" key="1">
    <citation type="submission" date="2016-04" db="EMBL/GenBank/DDBJ databases">
        <title>A degradative enzymes factory behind the ericoid mycorrhizal symbiosis.</title>
        <authorList>
            <consortium name="DOE Joint Genome Institute"/>
            <person name="Martino E."/>
            <person name="Morin E."/>
            <person name="Grelet G."/>
            <person name="Kuo A."/>
            <person name="Kohler A."/>
            <person name="Daghino S."/>
            <person name="Barry K."/>
            <person name="Choi C."/>
            <person name="Cichocki N."/>
            <person name="Clum A."/>
            <person name="Copeland A."/>
            <person name="Hainaut M."/>
            <person name="Haridas S."/>
            <person name="Labutti K."/>
            <person name="Lindquist E."/>
            <person name="Lipzen A."/>
            <person name="Khouja H.-R."/>
            <person name="Murat C."/>
            <person name="Ohm R."/>
            <person name="Olson A."/>
            <person name="Spatafora J."/>
            <person name="Veneault-Fourrey C."/>
            <person name="Henrissat B."/>
            <person name="Grigoriev I."/>
            <person name="Martin F."/>
            <person name="Perotto S."/>
        </authorList>
    </citation>
    <scope>NUCLEOTIDE SEQUENCE [LARGE SCALE GENOMIC DNA]</scope>
    <source>
        <strain evidence="2 3">F</strain>
    </source>
</reference>
<evidence type="ECO:0000256" key="1">
    <source>
        <dbReference type="SAM" id="MobiDB-lite"/>
    </source>
</evidence>
<organism evidence="2 3">
    <name type="scientific">Hyaloscypha variabilis (strain UAMH 11265 / GT02V1 / F)</name>
    <name type="common">Meliniomyces variabilis</name>
    <dbReference type="NCBI Taxonomy" id="1149755"/>
    <lineage>
        <taxon>Eukaryota</taxon>
        <taxon>Fungi</taxon>
        <taxon>Dikarya</taxon>
        <taxon>Ascomycota</taxon>
        <taxon>Pezizomycotina</taxon>
        <taxon>Leotiomycetes</taxon>
        <taxon>Helotiales</taxon>
        <taxon>Hyaloscyphaceae</taxon>
        <taxon>Hyaloscypha</taxon>
        <taxon>Hyaloscypha variabilis</taxon>
    </lineage>
</organism>
<evidence type="ECO:0000313" key="3">
    <source>
        <dbReference type="Proteomes" id="UP000235786"/>
    </source>
</evidence>
<dbReference type="EMBL" id="KZ613954">
    <property type="protein sequence ID" value="PMD34469.1"/>
    <property type="molecule type" value="Genomic_DNA"/>
</dbReference>
<name>A0A2J6R7H5_HYAVF</name>
<accession>A0A2J6R7H5</accession>
<protein>
    <submittedName>
        <fullName evidence="2">Uncharacterized protein</fullName>
    </submittedName>
</protein>
<proteinExistence type="predicted"/>